<evidence type="ECO:0000313" key="5">
    <source>
        <dbReference type="EMBL" id="CAE8623637.1"/>
    </source>
</evidence>
<dbReference type="SUPFAM" id="SSF52129">
    <property type="entry name" value="Caspase-like"/>
    <property type="match status" value="1"/>
</dbReference>
<sequence>MQLEVFVKQAAGLKHEGKHCVEFLLDGHSPVRTPWVDDLWDSEGNVKKPKNFQSSGRSLIILKGDKEKYREAWLHITVLHQRMIWEDKRAAEAHIPFSQVSDGFSGWIMLEHKEKYGGKLFVQALVQAPQRKPPPQALQSAAQPPQLASEEEMAEQLAILASIQTARSSPSATSSTRAERLVPQALNEEQFRADDRSLPASQVAGSISSRSSFQTASPVVGGTEKAPPGAPPLAAQWPASSAWPASPLSSSSPQNGGSEASWPAWPGAAAGQGAAAQTWPAWPSAAGSEALLPQPDNSQQEQQHQQQQLQQLQQQQQEQQQHAQAQQHEQARQQLHLQQQEPQPQQGQQRQQLLEPHQNHQHHHHHQHQQDEQLQQHQQQGLQPPRPPEHQTPDSKAQPPDNPELPDWLDWRRYLSMYGDCARPASGSSSVQTGILPVPVQTEPAAATSTGRRRALLIGVSYKTTPAELQWSINDVASVDAVLQRLGFPAEWILQLTDDQADPALQPTYGNILTGLRWLTQGVVAGDVLFFHFSGHGAQQPDGADEEALDDALCPVDVQESGQITDNQVFDLLVPLVPQLLILVVIVLAVVVVVVVVVVRKAAGHELSV</sequence>
<dbReference type="OrthoDB" id="3223806at2759"/>
<reference evidence="5" key="1">
    <citation type="submission" date="2021-02" db="EMBL/GenBank/DDBJ databases">
        <authorList>
            <person name="Dougan E. K."/>
            <person name="Rhodes N."/>
            <person name="Thang M."/>
            <person name="Chan C."/>
        </authorList>
    </citation>
    <scope>NUCLEOTIDE SEQUENCE</scope>
</reference>
<dbReference type="Gene3D" id="3.40.50.12660">
    <property type="match status" value="1"/>
</dbReference>
<evidence type="ECO:0000313" key="6">
    <source>
        <dbReference type="Proteomes" id="UP000654075"/>
    </source>
</evidence>
<dbReference type="AlphaFoldDB" id="A0A813GBM0"/>
<dbReference type="GO" id="GO:0006508">
    <property type="term" value="P:proteolysis"/>
    <property type="evidence" value="ECO:0007669"/>
    <property type="project" value="InterPro"/>
</dbReference>
<dbReference type="InterPro" id="IPR050452">
    <property type="entry name" value="Metacaspase"/>
</dbReference>
<gene>
    <name evidence="5" type="ORF">PGLA1383_LOCUS40877</name>
</gene>
<dbReference type="GO" id="GO:0005737">
    <property type="term" value="C:cytoplasm"/>
    <property type="evidence" value="ECO:0007669"/>
    <property type="project" value="TreeGrafter"/>
</dbReference>
<organism evidence="5 6">
    <name type="scientific">Polarella glacialis</name>
    <name type="common">Dinoflagellate</name>
    <dbReference type="NCBI Taxonomy" id="89957"/>
    <lineage>
        <taxon>Eukaryota</taxon>
        <taxon>Sar</taxon>
        <taxon>Alveolata</taxon>
        <taxon>Dinophyceae</taxon>
        <taxon>Suessiales</taxon>
        <taxon>Suessiaceae</taxon>
        <taxon>Polarella</taxon>
    </lineage>
</organism>
<dbReference type="Pfam" id="PF00656">
    <property type="entry name" value="Peptidase_C14"/>
    <property type="match status" value="1"/>
</dbReference>
<dbReference type="Proteomes" id="UP000654075">
    <property type="component" value="Unassembled WGS sequence"/>
</dbReference>
<dbReference type="GO" id="GO:0004197">
    <property type="term" value="F:cysteine-type endopeptidase activity"/>
    <property type="evidence" value="ECO:0007669"/>
    <property type="project" value="InterPro"/>
</dbReference>
<dbReference type="PANTHER" id="PTHR48104:SF30">
    <property type="entry name" value="METACASPASE-1"/>
    <property type="match status" value="1"/>
</dbReference>
<comment type="similarity">
    <text evidence="1">Belongs to the peptidase C14B family.</text>
</comment>
<comment type="caution">
    <text evidence="5">The sequence shown here is derived from an EMBL/GenBank/DDBJ whole genome shotgun (WGS) entry which is preliminary data.</text>
</comment>
<dbReference type="InterPro" id="IPR029030">
    <property type="entry name" value="Caspase-like_dom_sf"/>
</dbReference>
<evidence type="ECO:0000256" key="3">
    <source>
        <dbReference type="SAM" id="Phobius"/>
    </source>
</evidence>
<feature type="transmembrane region" description="Helical" evidence="3">
    <location>
        <begin position="580"/>
        <end position="599"/>
    </location>
</feature>
<dbReference type="InterPro" id="IPR011600">
    <property type="entry name" value="Pept_C14_caspase"/>
</dbReference>
<feature type="compositionally biased region" description="Low complexity" evidence="2">
    <location>
        <begin position="372"/>
        <end position="383"/>
    </location>
</feature>
<feature type="compositionally biased region" description="Low complexity" evidence="2">
    <location>
        <begin position="137"/>
        <end position="148"/>
    </location>
</feature>
<feature type="domain" description="Peptidase C14 caspase" evidence="4">
    <location>
        <begin position="452"/>
        <end position="578"/>
    </location>
</feature>
<accession>A0A813GBM0</accession>
<keyword evidence="3" id="KW-0472">Membrane</keyword>
<keyword evidence="6" id="KW-1185">Reference proteome</keyword>
<evidence type="ECO:0000256" key="1">
    <source>
        <dbReference type="ARBA" id="ARBA00009005"/>
    </source>
</evidence>
<name>A0A813GBM0_POLGL</name>
<feature type="compositionally biased region" description="Low complexity" evidence="2">
    <location>
        <begin position="262"/>
        <end position="283"/>
    </location>
</feature>
<evidence type="ECO:0000259" key="4">
    <source>
        <dbReference type="Pfam" id="PF00656"/>
    </source>
</evidence>
<feature type="compositionally biased region" description="Polar residues" evidence="2">
    <location>
        <begin position="199"/>
        <end position="217"/>
    </location>
</feature>
<protein>
    <recommendedName>
        <fullName evidence="4">Peptidase C14 caspase domain-containing protein</fullName>
    </recommendedName>
</protein>
<keyword evidence="3" id="KW-1133">Transmembrane helix</keyword>
<feature type="compositionally biased region" description="Low complexity" evidence="2">
    <location>
        <begin position="299"/>
        <end position="356"/>
    </location>
</feature>
<dbReference type="PANTHER" id="PTHR48104">
    <property type="entry name" value="METACASPASE-4"/>
    <property type="match status" value="1"/>
</dbReference>
<feature type="region of interest" description="Disordered" evidence="2">
    <location>
        <begin position="132"/>
        <end position="153"/>
    </location>
</feature>
<feature type="region of interest" description="Disordered" evidence="2">
    <location>
        <begin position="189"/>
        <end position="407"/>
    </location>
</feature>
<keyword evidence="3" id="KW-0812">Transmembrane</keyword>
<feature type="compositionally biased region" description="Low complexity" evidence="2">
    <location>
        <begin position="232"/>
        <end position="254"/>
    </location>
</feature>
<proteinExistence type="inferred from homology"/>
<dbReference type="EMBL" id="CAJNNV010028204">
    <property type="protein sequence ID" value="CAE8623637.1"/>
    <property type="molecule type" value="Genomic_DNA"/>
</dbReference>
<evidence type="ECO:0000256" key="2">
    <source>
        <dbReference type="SAM" id="MobiDB-lite"/>
    </source>
</evidence>